<keyword evidence="2" id="KW-0560">Oxidoreductase</keyword>
<evidence type="ECO:0000313" key="5">
    <source>
        <dbReference type="Proteomes" id="UP000517694"/>
    </source>
</evidence>
<comment type="similarity">
    <text evidence="1 3">Belongs to the short-chain dehydrogenases/reductases (SDR) family.</text>
</comment>
<dbReference type="GO" id="GO:0016491">
    <property type="term" value="F:oxidoreductase activity"/>
    <property type="evidence" value="ECO:0007669"/>
    <property type="project" value="UniProtKB-KW"/>
</dbReference>
<dbReference type="InterPro" id="IPR002347">
    <property type="entry name" value="SDR_fam"/>
</dbReference>
<dbReference type="PRINTS" id="PR00080">
    <property type="entry name" value="SDRFAMILY"/>
</dbReference>
<evidence type="ECO:0000313" key="4">
    <source>
        <dbReference type="EMBL" id="MBC2864996.1"/>
    </source>
</evidence>
<keyword evidence="5" id="KW-1185">Reference proteome</keyword>
<dbReference type="Proteomes" id="UP000517694">
    <property type="component" value="Unassembled WGS sequence"/>
</dbReference>
<dbReference type="SUPFAM" id="SSF51735">
    <property type="entry name" value="NAD(P)-binding Rossmann-fold domains"/>
    <property type="match status" value="1"/>
</dbReference>
<name>A0A7X1HY03_9ACTN</name>
<accession>A0A7X1HY03</accession>
<proteinExistence type="inferred from homology"/>
<evidence type="ECO:0000256" key="3">
    <source>
        <dbReference type="RuleBase" id="RU000363"/>
    </source>
</evidence>
<dbReference type="PRINTS" id="PR00081">
    <property type="entry name" value="GDHRDH"/>
</dbReference>
<comment type="caution">
    <text evidence="4">The sequence shown here is derived from an EMBL/GenBank/DDBJ whole genome shotgun (WGS) entry which is preliminary data.</text>
</comment>
<sequence>MELKGRAAVITGAASGIGRGAALEFARRGASVLVSDLDADGAREVADEIVAAGGTAKPQQADVSAEDAFVSLREAVLAAFGRVDLVMNNVGVLTRGLPEHLPIDEWRRVLEVNLFSVVRSHAVFVPHFLKQGSGHIVNTASFAGLFTYAYDRQPYAASKAAIVQITEGLRLYLEPQGVGVTLLCPGPVRTNISAGVRTFGPETVTRSPGAAYVAKMPDQVGVRLADAVERNEFMVYTDDKVVEELVARAGDWNGYIARKVAEISGS</sequence>
<evidence type="ECO:0000256" key="2">
    <source>
        <dbReference type="ARBA" id="ARBA00023002"/>
    </source>
</evidence>
<dbReference type="Gene3D" id="3.40.50.720">
    <property type="entry name" value="NAD(P)-binding Rossmann-like Domain"/>
    <property type="match status" value="1"/>
</dbReference>
<dbReference type="OrthoDB" id="9775296at2"/>
<dbReference type="PANTHER" id="PTHR43391:SF26">
    <property type="entry name" value="BLL7251 PROTEIN"/>
    <property type="match status" value="1"/>
</dbReference>
<reference evidence="4 5" key="1">
    <citation type="submission" date="2020-08" db="EMBL/GenBank/DDBJ databases">
        <title>Whole-Genome Sequence of French Clinical Streptomyces mexicanus Strain Q0842.</title>
        <authorList>
            <person name="Boxberger M."/>
            <person name="La Scola B."/>
        </authorList>
    </citation>
    <scope>NUCLEOTIDE SEQUENCE [LARGE SCALE GENOMIC DNA]</scope>
    <source>
        <strain evidence="4 5">Marseille-Q0842</strain>
    </source>
</reference>
<dbReference type="Pfam" id="PF00106">
    <property type="entry name" value="adh_short"/>
    <property type="match status" value="1"/>
</dbReference>
<dbReference type="PANTHER" id="PTHR43391">
    <property type="entry name" value="RETINOL DEHYDROGENASE-RELATED"/>
    <property type="match status" value="1"/>
</dbReference>
<evidence type="ECO:0000256" key="1">
    <source>
        <dbReference type="ARBA" id="ARBA00006484"/>
    </source>
</evidence>
<organism evidence="4 5">
    <name type="scientific">Streptomyces mexicanus</name>
    <dbReference type="NCBI Taxonomy" id="178566"/>
    <lineage>
        <taxon>Bacteria</taxon>
        <taxon>Bacillati</taxon>
        <taxon>Actinomycetota</taxon>
        <taxon>Actinomycetes</taxon>
        <taxon>Kitasatosporales</taxon>
        <taxon>Streptomycetaceae</taxon>
        <taxon>Streptomyces</taxon>
    </lineage>
</organism>
<dbReference type="AlphaFoldDB" id="A0A7X1HY03"/>
<dbReference type="EMBL" id="JACMHY010000002">
    <property type="protein sequence ID" value="MBC2864996.1"/>
    <property type="molecule type" value="Genomic_DNA"/>
</dbReference>
<dbReference type="InterPro" id="IPR036291">
    <property type="entry name" value="NAD(P)-bd_dom_sf"/>
</dbReference>
<dbReference type="CDD" id="cd05233">
    <property type="entry name" value="SDR_c"/>
    <property type="match status" value="1"/>
</dbReference>
<dbReference type="RefSeq" id="WP_159663545.1">
    <property type="nucleotide sequence ID" value="NZ_JACMHY010000002.1"/>
</dbReference>
<protein>
    <submittedName>
        <fullName evidence="4">SDR family oxidoreductase</fullName>
    </submittedName>
</protein>
<gene>
    <name evidence="4" type="ORF">H1R13_08270</name>
</gene>